<dbReference type="GO" id="GO:0016810">
    <property type="term" value="F:hydrolase activity, acting on carbon-nitrogen (but not peptide) bonds"/>
    <property type="evidence" value="ECO:0007669"/>
    <property type="project" value="InterPro"/>
</dbReference>
<dbReference type="Pfam" id="PF01979">
    <property type="entry name" value="Amidohydro_1"/>
    <property type="match status" value="1"/>
</dbReference>
<accession>A0AA49JSD9</accession>
<dbReference type="InterPro" id="IPR032466">
    <property type="entry name" value="Metal_Hydrolase"/>
</dbReference>
<dbReference type="PANTHER" id="PTHR43135:SF3">
    <property type="entry name" value="ALPHA-D-RIBOSE 1-METHYLPHOSPHONATE 5-TRIPHOSPHATE DIPHOSPHATASE"/>
    <property type="match status" value="1"/>
</dbReference>
<dbReference type="SUPFAM" id="SSF51556">
    <property type="entry name" value="Metallo-dependent hydrolases"/>
    <property type="match status" value="1"/>
</dbReference>
<proteinExistence type="predicted"/>
<keyword evidence="5" id="KW-1185">Reference proteome</keyword>
<dbReference type="Gene3D" id="2.30.40.10">
    <property type="entry name" value="Urease, subunit C, domain 1"/>
    <property type="match status" value="1"/>
</dbReference>
<name>A0AA49JXS6_9BACT</name>
<dbReference type="EMBL" id="CP130613">
    <property type="protein sequence ID" value="WKW14017.1"/>
    <property type="molecule type" value="Genomic_DNA"/>
</dbReference>
<accession>A0AA49JXS6</accession>
<organism evidence="4 5">
    <name type="scientific">Pseudogemmatithrix spongiicola</name>
    <dbReference type="NCBI Taxonomy" id="3062599"/>
    <lineage>
        <taxon>Bacteria</taxon>
        <taxon>Pseudomonadati</taxon>
        <taxon>Gemmatimonadota</taxon>
        <taxon>Gemmatimonadia</taxon>
        <taxon>Gemmatimonadales</taxon>
        <taxon>Gemmatimonadaceae</taxon>
        <taxon>Pseudogemmatithrix</taxon>
    </lineage>
</organism>
<evidence type="ECO:0000313" key="5">
    <source>
        <dbReference type="Proteomes" id="UP001229955"/>
    </source>
</evidence>
<dbReference type="RefSeq" id="WP_367886809.1">
    <property type="nucleotide sequence ID" value="NZ_CP130612.1"/>
</dbReference>
<feature type="signal peptide" evidence="1">
    <location>
        <begin position="1"/>
        <end position="19"/>
    </location>
</feature>
<dbReference type="KEGG" id="pspc:Strain318_000342"/>
<dbReference type="Gene3D" id="3.20.20.140">
    <property type="entry name" value="Metal-dependent hydrolases"/>
    <property type="match status" value="1"/>
</dbReference>
<reference evidence="4" key="1">
    <citation type="submission" date="2023-07" db="EMBL/GenBank/DDBJ databases">
        <authorList>
            <person name="Haufschild T."/>
            <person name="Kallscheuer N."/>
            <person name="Hammer J."/>
            <person name="Kohn T."/>
            <person name="Kabuu M."/>
            <person name="Jogler M."/>
            <person name="Wohfarth N."/>
            <person name="Heuer A."/>
            <person name="Rohde M."/>
            <person name="van Teeseling M.C.F."/>
            <person name="Jogler C."/>
        </authorList>
    </citation>
    <scope>NUCLEOTIDE SEQUENCE</scope>
    <source>
        <strain evidence="3">Strain 138</strain>
        <strain evidence="4">Strain 318</strain>
    </source>
</reference>
<evidence type="ECO:0000259" key="2">
    <source>
        <dbReference type="Pfam" id="PF01979"/>
    </source>
</evidence>
<dbReference type="EMBL" id="CP130612">
    <property type="protein sequence ID" value="WKW11107.1"/>
    <property type="molecule type" value="Genomic_DNA"/>
</dbReference>
<dbReference type="PANTHER" id="PTHR43135">
    <property type="entry name" value="ALPHA-D-RIBOSE 1-METHYLPHOSPHONATE 5-TRIPHOSPHATE DIPHOSPHATASE"/>
    <property type="match status" value="1"/>
</dbReference>
<dbReference type="InterPro" id="IPR051781">
    <property type="entry name" value="Metallo-dep_Hydrolase"/>
</dbReference>
<dbReference type="InterPro" id="IPR057744">
    <property type="entry name" value="OTAase-like"/>
</dbReference>
<dbReference type="CDD" id="cd01299">
    <property type="entry name" value="Met_dep_hydrolase_A"/>
    <property type="match status" value="1"/>
</dbReference>
<protein>
    <submittedName>
        <fullName evidence="4">Amidohydrolase family protein</fullName>
    </submittedName>
</protein>
<gene>
    <name evidence="3" type="ORF">Strain138_000342</name>
    <name evidence="4" type="ORF">Strain318_000342</name>
</gene>
<evidence type="ECO:0000256" key="1">
    <source>
        <dbReference type="SAM" id="SignalP"/>
    </source>
</evidence>
<sequence>MRQLIPALAFFALATTAAAQEYPTRGSGTVVLRAARVIDGTGAAPIQNGVVVVTDDRIVAVGAANAVRIPAGARTLNLGDVTLLPGFIDLHVHLIGREVEDPGAQTSATRDYPGFLAALGTEYARQTLMAGFTSARMVGAPGFQDVGLRAAIDAGYVPGPRLQVAGHSLGITGGHCDENNYRPGLFDGTPETGIADGVDEVRRAVRYQVKYGADVIKTCATAGVLSGGSQGIGASQYSVEELEAMVTEARTLGRKVAAHAHGTEGIKRAVRAGVASIEHGSFLDEEGARLMAERGTYLVPTLMAGEAVERAAAAGGLPPFIAEKARAAAAAMRNAIKIAKAAGTPIALGTDAGVGQHGQNGHEFTLMVQWGGLTPMESIVAGTASAAKVLGWEDRVGTLRAGLLADIVAVPGDPLRDVTLLERPSFVMKGGVVFRGEGAVR</sequence>
<evidence type="ECO:0000313" key="3">
    <source>
        <dbReference type="EMBL" id="WKW11107.1"/>
    </source>
</evidence>
<feature type="domain" description="Amidohydrolase-related" evidence="2">
    <location>
        <begin position="82"/>
        <end position="432"/>
    </location>
</feature>
<feature type="chain" id="PRO_5041321389" evidence="1">
    <location>
        <begin position="20"/>
        <end position="441"/>
    </location>
</feature>
<keyword evidence="1" id="KW-0732">Signal</keyword>
<dbReference type="Proteomes" id="UP001229955">
    <property type="component" value="Chromosome"/>
</dbReference>
<dbReference type="AlphaFoldDB" id="A0AA49JXS6"/>
<dbReference type="InterPro" id="IPR006680">
    <property type="entry name" value="Amidohydro-rel"/>
</dbReference>
<dbReference type="SUPFAM" id="SSF51338">
    <property type="entry name" value="Composite domain of metallo-dependent hydrolases"/>
    <property type="match status" value="1"/>
</dbReference>
<dbReference type="InterPro" id="IPR011059">
    <property type="entry name" value="Metal-dep_hydrolase_composite"/>
</dbReference>
<evidence type="ECO:0000313" key="4">
    <source>
        <dbReference type="EMBL" id="WKW14017.1"/>
    </source>
</evidence>